<dbReference type="Proteomes" id="UP001597128">
    <property type="component" value="Unassembled WGS sequence"/>
</dbReference>
<reference evidence="3" key="1">
    <citation type="journal article" date="2019" name="Int. J. Syst. Evol. Microbiol.">
        <title>The Global Catalogue of Microorganisms (GCM) 10K type strain sequencing project: providing services to taxonomists for standard genome sequencing and annotation.</title>
        <authorList>
            <consortium name="The Broad Institute Genomics Platform"/>
            <consortium name="The Broad Institute Genome Sequencing Center for Infectious Disease"/>
            <person name="Wu L."/>
            <person name="Ma J."/>
        </authorList>
    </citation>
    <scope>NUCLEOTIDE SEQUENCE [LARGE SCALE GENOMIC DNA]</scope>
    <source>
        <strain evidence="3">CCUG 58412</strain>
    </source>
</reference>
<organism evidence="2 3">
    <name type="scientific">Methylophilus luteus</name>
    <dbReference type="NCBI Taxonomy" id="640108"/>
    <lineage>
        <taxon>Bacteria</taxon>
        <taxon>Pseudomonadati</taxon>
        <taxon>Pseudomonadota</taxon>
        <taxon>Betaproteobacteria</taxon>
        <taxon>Nitrosomonadales</taxon>
        <taxon>Methylophilaceae</taxon>
        <taxon>Methylophilus</taxon>
    </lineage>
</organism>
<evidence type="ECO:0000313" key="3">
    <source>
        <dbReference type="Proteomes" id="UP001597128"/>
    </source>
</evidence>
<comment type="caution">
    <text evidence="2">The sequence shown here is derived from an EMBL/GenBank/DDBJ whole genome shotgun (WGS) entry which is preliminary data.</text>
</comment>
<dbReference type="EMBL" id="JBHTKB010000002">
    <property type="protein sequence ID" value="MFD0913945.1"/>
    <property type="molecule type" value="Genomic_DNA"/>
</dbReference>
<name>A0ABW3F6R1_9PROT</name>
<protein>
    <submittedName>
        <fullName evidence="2">Uncharacterized protein</fullName>
    </submittedName>
</protein>
<keyword evidence="1" id="KW-1133">Transmembrane helix</keyword>
<evidence type="ECO:0000256" key="1">
    <source>
        <dbReference type="SAM" id="Phobius"/>
    </source>
</evidence>
<keyword evidence="3" id="KW-1185">Reference proteome</keyword>
<feature type="transmembrane region" description="Helical" evidence="1">
    <location>
        <begin position="21"/>
        <end position="46"/>
    </location>
</feature>
<dbReference type="RefSeq" id="WP_379057452.1">
    <property type="nucleotide sequence ID" value="NZ_JBHTKB010000002.1"/>
</dbReference>
<proteinExistence type="predicted"/>
<accession>A0ABW3F6R1</accession>
<gene>
    <name evidence="2" type="ORF">ACFQ1Z_10335</name>
</gene>
<evidence type="ECO:0000313" key="2">
    <source>
        <dbReference type="EMBL" id="MFD0913945.1"/>
    </source>
</evidence>
<sequence length="47" mass="4945">MAKRQLNKEKLSTITTMAISAGVVVASVLMMLVIFVGTILLIGIVLG</sequence>
<keyword evidence="1" id="KW-0472">Membrane</keyword>
<keyword evidence="1" id="KW-0812">Transmembrane</keyword>